<name>A0A6A5SGW2_9PLEO</name>
<sequence length="73" mass="8322">MNRPVDLSEYSALAVVILGYELADDFITVFVLFEHTPAARAIVTRVMKERHIDECDEEVLLNTGLKTKESKRL</sequence>
<dbReference type="Proteomes" id="UP000800038">
    <property type="component" value="Unassembled WGS sequence"/>
</dbReference>
<keyword evidence="1" id="KW-0472">Membrane</keyword>
<gene>
    <name evidence="2" type="ORF">EJ02DRAFT_496004</name>
</gene>
<evidence type="ECO:0000313" key="2">
    <source>
        <dbReference type="EMBL" id="KAF1939891.1"/>
    </source>
</evidence>
<keyword evidence="1" id="KW-1133">Transmembrane helix</keyword>
<dbReference type="EMBL" id="ML976072">
    <property type="protein sequence ID" value="KAF1939891.1"/>
    <property type="molecule type" value="Genomic_DNA"/>
</dbReference>
<protein>
    <submittedName>
        <fullName evidence="2">Uncharacterized protein</fullName>
    </submittedName>
</protein>
<organism evidence="2 3">
    <name type="scientific">Clathrospora elynae</name>
    <dbReference type="NCBI Taxonomy" id="706981"/>
    <lineage>
        <taxon>Eukaryota</taxon>
        <taxon>Fungi</taxon>
        <taxon>Dikarya</taxon>
        <taxon>Ascomycota</taxon>
        <taxon>Pezizomycotina</taxon>
        <taxon>Dothideomycetes</taxon>
        <taxon>Pleosporomycetidae</taxon>
        <taxon>Pleosporales</taxon>
        <taxon>Diademaceae</taxon>
        <taxon>Clathrospora</taxon>
    </lineage>
</organism>
<evidence type="ECO:0000256" key="1">
    <source>
        <dbReference type="SAM" id="Phobius"/>
    </source>
</evidence>
<keyword evidence="1" id="KW-0812">Transmembrane</keyword>
<feature type="transmembrane region" description="Helical" evidence="1">
    <location>
        <begin position="12"/>
        <end position="33"/>
    </location>
</feature>
<evidence type="ECO:0000313" key="3">
    <source>
        <dbReference type="Proteomes" id="UP000800038"/>
    </source>
</evidence>
<accession>A0A6A5SGW2</accession>
<proteinExistence type="predicted"/>
<reference evidence="2" key="1">
    <citation type="journal article" date="2020" name="Stud. Mycol.">
        <title>101 Dothideomycetes genomes: a test case for predicting lifestyles and emergence of pathogens.</title>
        <authorList>
            <person name="Haridas S."/>
            <person name="Albert R."/>
            <person name="Binder M."/>
            <person name="Bloem J."/>
            <person name="Labutti K."/>
            <person name="Salamov A."/>
            <person name="Andreopoulos B."/>
            <person name="Baker S."/>
            <person name="Barry K."/>
            <person name="Bills G."/>
            <person name="Bluhm B."/>
            <person name="Cannon C."/>
            <person name="Castanera R."/>
            <person name="Culley D."/>
            <person name="Daum C."/>
            <person name="Ezra D."/>
            <person name="Gonzalez J."/>
            <person name="Henrissat B."/>
            <person name="Kuo A."/>
            <person name="Liang C."/>
            <person name="Lipzen A."/>
            <person name="Lutzoni F."/>
            <person name="Magnuson J."/>
            <person name="Mondo S."/>
            <person name="Nolan M."/>
            <person name="Ohm R."/>
            <person name="Pangilinan J."/>
            <person name="Park H.-J."/>
            <person name="Ramirez L."/>
            <person name="Alfaro M."/>
            <person name="Sun H."/>
            <person name="Tritt A."/>
            <person name="Yoshinaga Y."/>
            <person name="Zwiers L.-H."/>
            <person name="Turgeon B."/>
            <person name="Goodwin S."/>
            <person name="Spatafora J."/>
            <person name="Crous P."/>
            <person name="Grigoriev I."/>
        </authorList>
    </citation>
    <scope>NUCLEOTIDE SEQUENCE</scope>
    <source>
        <strain evidence="2">CBS 161.51</strain>
    </source>
</reference>
<keyword evidence="3" id="KW-1185">Reference proteome</keyword>
<dbReference type="AlphaFoldDB" id="A0A6A5SGW2"/>